<dbReference type="Pfam" id="PF12831">
    <property type="entry name" value="FAD_oxidored"/>
    <property type="match status" value="1"/>
</dbReference>
<dbReference type="Gene3D" id="3.50.50.60">
    <property type="entry name" value="FAD/NAD(P)-binding domain"/>
    <property type="match status" value="1"/>
</dbReference>
<dbReference type="EMBL" id="VDCQ01000024">
    <property type="protein sequence ID" value="TNJ64937.1"/>
    <property type="molecule type" value="Genomic_DNA"/>
</dbReference>
<dbReference type="RefSeq" id="WP_139603631.1">
    <property type="nucleotide sequence ID" value="NZ_VDCQ01000024.1"/>
</dbReference>
<dbReference type="Proteomes" id="UP000307943">
    <property type="component" value="Unassembled WGS sequence"/>
</dbReference>
<dbReference type="GO" id="GO:0008734">
    <property type="term" value="F:L-aspartate oxidase activity"/>
    <property type="evidence" value="ECO:0007669"/>
    <property type="project" value="InterPro"/>
</dbReference>
<dbReference type="InterPro" id="IPR005288">
    <property type="entry name" value="NadB"/>
</dbReference>
<name>A0A5C4T960_9BACL</name>
<dbReference type="PANTHER" id="PTHR42716:SF1">
    <property type="entry name" value="SLL0471 PROTEIN"/>
    <property type="match status" value="1"/>
</dbReference>
<sequence length="523" mass="58310">MMTEYTAHIVIVGGSTGGCAAALAAARMGQNVIITEETGWLGGQLTSQAVPPDEHSHIEQYGCTRSYKRYRDGVRAYYNTHFPLTAEARADSRFNPGSAFVSAISHDPRVGVAVIQEMLAPYVHSGRIRLMMHYRIVSAEADGDRVLSVTVEHAPSGERAILTAPYFLDATDCGDMLPLAGIEYVTGAESIRQTGEPHALPGDPDPADMQAITYCFAMDYKAGEDHTIDRPRDYSFWRDHCPDIWPGKQLSWVAPNPRTLESQQYTLFPKGDLFSLWLYRRLIAKSNFAPGTFESDITLVNWPQNDYWLGPVIDVSEERKLANLDAAKQLSLSLLYWMQTEAPTHDGKTGYPGLRLRKDVVGTQDGLAMAPYIRESRRIRAEFTVIENHLNPQFRKNGRSESYFDSVGIGHYAIDLHPSTGNRTFIDVPSMPFQIPLGSLIPVRMNNVLPACKNIGVTHITNGCYRLHPVEWNIGEAAGALAAFCMQKGYSPRQVRNDPDKLESFQQLLLREGVELQWPTSST</sequence>
<accession>A0A5C4T960</accession>
<evidence type="ECO:0000313" key="1">
    <source>
        <dbReference type="EMBL" id="TNJ64937.1"/>
    </source>
</evidence>
<comment type="caution">
    <text evidence="1">The sequence shown here is derived from an EMBL/GenBank/DDBJ whole genome shotgun (WGS) entry which is preliminary data.</text>
</comment>
<dbReference type="InterPro" id="IPR036188">
    <property type="entry name" value="FAD/NAD-bd_sf"/>
</dbReference>
<evidence type="ECO:0000313" key="2">
    <source>
        <dbReference type="Proteomes" id="UP000307943"/>
    </source>
</evidence>
<dbReference type="OrthoDB" id="615715at2"/>
<dbReference type="SUPFAM" id="SSF51905">
    <property type="entry name" value="FAD/NAD(P)-binding domain"/>
    <property type="match status" value="1"/>
</dbReference>
<dbReference type="GO" id="GO:0009435">
    <property type="term" value="P:NAD+ biosynthetic process"/>
    <property type="evidence" value="ECO:0007669"/>
    <property type="project" value="InterPro"/>
</dbReference>
<dbReference type="PANTHER" id="PTHR42716">
    <property type="entry name" value="L-ASPARTATE OXIDASE"/>
    <property type="match status" value="1"/>
</dbReference>
<reference evidence="1 2" key="1">
    <citation type="submission" date="2019-05" db="EMBL/GenBank/DDBJ databases">
        <title>We sequenced the genome of Paenibacillus hemerocallicola KCTC 33185 for further insight into its adaptation and study the phylogeny of Paenibacillus.</title>
        <authorList>
            <person name="Narsing Rao M.P."/>
        </authorList>
    </citation>
    <scope>NUCLEOTIDE SEQUENCE [LARGE SCALE GENOMIC DNA]</scope>
    <source>
        <strain evidence="1 2">KCTC 33185</strain>
    </source>
</reference>
<protein>
    <submittedName>
        <fullName evidence="1">FAD-dependent oxidoreductase</fullName>
    </submittedName>
</protein>
<proteinExistence type="predicted"/>
<gene>
    <name evidence="1" type="ORF">FE784_18070</name>
</gene>
<keyword evidence="2" id="KW-1185">Reference proteome</keyword>
<dbReference type="AlphaFoldDB" id="A0A5C4T960"/>
<organism evidence="1 2">
    <name type="scientific">Paenibacillus hemerocallicola</name>
    <dbReference type="NCBI Taxonomy" id="1172614"/>
    <lineage>
        <taxon>Bacteria</taxon>
        <taxon>Bacillati</taxon>
        <taxon>Bacillota</taxon>
        <taxon>Bacilli</taxon>
        <taxon>Bacillales</taxon>
        <taxon>Paenibacillaceae</taxon>
        <taxon>Paenibacillus</taxon>
    </lineage>
</organism>